<keyword evidence="5 7" id="KW-1133">Transmembrane helix</keyword>
<dbReference type="Gene3D" id="3.30.240.20">
    <property type="entry name" value="bsu07140 like domains"/>
    <property type="match status" value="1"/>
</dbReference>
<dbReference type="PANTHER" id="PTHR34582">
    <property type="entry name" value="UPF0702 TRANSMEMBRANE PROTEIN YCAP"/>
    <property type="match status" value="1"/>
</dbReference>
<organism evidence="9 10">
    <name type="scientific">Cnuella takakiae</name>
    <dbReference type="NCBI Taxonomy" id="1302690"/>
    <lineage>
        <taxon>Bacteria</taxon>
        <taxon>Pseudomonadati</taxon>
        <taxon>Bacteroidota</taxon>
        <taxon>Chitinophagia</taxon>
        <taxon>Chitinophagales</taxon>
        <taxon>Chitinophagaceae</taxon>
        <taxon>Cnuella</taxon>
    </lineage>
</organism>
<evidence type="ECO:0000256" key="3">
    <source>
        <dbReference type="ARBA" id="ARBA00022475"/>
    </source>
</evidence>
<dbReference type="GO" id="GO:0005886">
    <property type="term" value="C:plasma membrane"/>
    <property type="evidence" value="ECO:0007669"/>
    <property type="project" value="UniProtKB-SubCell"/>
</dbReference>
<gene>
    <name evidence="9" type="ORF">SAMN05444008_112139</name>
</gene>
<sequence>MYLLQASKHKMKKEEIIPFDLKRMLLGQAPPEFLLEVLIRTLIVYLVAIIIVRLLGKRMNGQISIIEMSVMVLMGAILSLPMQSPDRGIVQGIVALLTVLFLLRGINKMAFHRPKLEKLIHGEAVVLIKDGILQLDQLKATTISKQQLFGVLRSQQITNLSQVKRLYLEAYGDFSVYRSEGPAPGLSILPPNDKELNDNLTDTGQQACTNCGTVQEVQGPCSNCGQQKWTAAIQ</sequence>
<comment type="similarity">
    <text evidence="2">Belongs to the UPF0702 family.</text>
</comment>
<dbReference type="STRING" id="1302690.BUE76_04595"/>
<proteinExistence type="inferred from homology"/>
<evidence type="ECO:0000256" key="4">
    <source>
        <dbReference type="ARBA" id="ARBA00022692"/>
    </source>
</evidence>
<dbReference type="InterPro" id="IPR007353">
    <property type="entry name" value="DUF421"/>
</dbReference>
<dbReference type="EMBL" id="FQUO01000012">
    <property type="protein sequence ID" value="SHF81361.1"/>
    <property type="molecule type" value="Genomic_DNA"/>
</dbReference>
<feature type="transmembrane region" description="Helical" evidence="7">
    <location>
        <begin position="33"/>
        <end position="56"/>
    </location>
</feature>
<evidence type="ECO:0000256" key="2">
    <source>
        <dbReference type="ARBA" id="ARBA00006448"/>
    </source>
</evidence>
<evidence type="ECO:0000313" key="10">
    <source>
        <dbReference type="Proteomes" id="UP000184368"/>
    </source>
</evidence>
<comment type="subcellular location">
    <subcellularLocation>
        <location evidence="1">Cell membrane</location>
        <topology evidence="1">Multi-pass membrane protein</topology>
    </subcellularLocation>
</comment>
<feature type="transmembrane region" description="Helical" evidence="7">
    <location>
        <begin position="88"/>
        <end position="106"/>
    </location>
</feature>
<evidence type="ECO:0000256" key="1">
    <source>
        <dbReference type="ARBA" id="ARBA00004651"/>
    </source>
</evidence>
<feature type="domain" description="YetF C-terminal" evidence="8">
    <location>
        <begin position="114"/>
        <end position="181"/>
    </location>
</feature>
<evidence type="ECO:0000259" key="8">
    <source>
        <dbReference type="Pfam" id="PF04239"/>
    </source>
</evidence>
<dbReference type="AlphaFoldDB" id="A0A1M5EQE6"/>
<name>A0A1M5EQE6_9BACT</name>
<feature type="transmembrane region" description="Helical" evidence="7">
    <location>
        <begin position="63"/>
        <end position="82"/>
    </location>
</feature>
<keyword evidence="10" id="KW-1185">Reference proteome</keyword>
<evidence type="ECO:0000313" key="9">
    <source>
        <dbReference type="EMBL" id="SHF81361.1"/>
    </source>
</evidence>
<evidence type="ECO:0000256" key="6">
    <source>
        <dbReference type="ARBA" id="ARBA00023136"/>
    </source>
</evidence>
<dbReference type="PANTHER" id="PTHR34582:SF6">
    <property type="entry name" value="UPF0702 TRANSMEMBRANE PROTEIN YCAP"/>
    <property type="match status" value="1"/>
</dbReference>
<dbReference type="Proteomes" id="UP000184368">
    <property type="component" value="Unassembled WGS sequence"/>
</dbReference>
<evidence type="ECO:0000256" key="5">
    <source>
        <dbReference type="ARBA" id="ARBA00022989"/>
    </source>
</evidence>
<protein>
    <submittedName>
        <fullName evidence="9">Uncharacterized membrane protein YcaP, DUF421 family</fullName>
    </submittedName>
</protein>
<dbReference type="InterPro" id="IPR023090">
    <property type="entry name" value="UPF0702_alpha/beta_dom_sf"/>
</dbReference>
<keyword evidence="6 7" id="KW-0472">Membrane</keyword>
<dbReference type="Pfam" id="PF04239">
    <property type="entry name" value="DUF421"/>
    <property type="match status" value="1"/>
</dbReference>
<keyword evidence="4 7" id="KW-0812">Transmembrane</keyword>
<keyword evidence="3" id="KW-1003">Cell membrane</keyword>
<evidence type="ECO:0000256" key="7">
    <source>
        <dbReference type="SAM" id="Phobius"/>
    </source>
</evidence>
<reference evidence="9 10" key="1">
    <citation type="submission" date="2016-11" db="EMBL/GenBank/DDBJ databases">
        <authorList>
            <person name="Jaros S."/>
            <person name="Januszkiewicz K."/>
            <person name="Wedrychowicz H."/>
        </authorList>
    </citation>
    <scope>NUCLEOTIDE SEQUENCE [LARGE SCALE GENOMIC DNA]</scope>
    <source>
        <strain evidence="9 10">DSM 26897</strain>
    </source>
</reference>
<accession>A0A1M5EQE6</accession>